<accession>A0A9N9JNF1</accession>
<proteinExistence type="predicted"/>
<keyword evidence="3" id="KW-1185">Reference proteome</keyword>
<organism evidence="2 3">
    <name type="scientific">Dentiscutata erythropus</name>
    <dbReference type="NCBI Taxonomy" id="1348616"/>
    <lineage>
        <taxon>Eukaryota</taxon>
        <taxon>Fungi</taxon>
        <taxon>Fungi incertae sedis</taxon>
        <taxon>Mucoromycota</taxon>
        <taxon>Glomeromycotina</taxon>
        <taxon>Glomeromycetes</taxon>
        <taxon>Diversisporales</taxon>
        <taxon>Gigasporaceae</taxon>
        <taxon>Dentiscutata</taxon>
    </lineage>
</organism>
<feature type="compositionally biased region" description="Low complexity" evidence="1">
    <location>
        <begin position="47"/>
        <end position="67"/>
    </location>
</feature>
<dbReference type="EMBL" id="CAJVPY010026631">
    <property type="protein sequence ID" value="CAG8790052.1"/>
    <property type="molecule type" value="Genomic_DNA"/>
</dbReference>
<sequence length="111" mass="12629">MAAEKKIEAEDVVNSKPGVTNDEFNQKTSKKPHVKNKRRKKKKNDSKATGVTTQNNNVSNNTENGQSSEIDDLENVEIEYVLQPLDVTNDPNYEEFSKVFAHFQITQDETE</sequence>
<evidence type="ECO:0000313" key="2">
    <source>
        <dbReference type="EMBL" id="CAG8790052.1"/>
    </source>
</evidence>
<evidence type="ECO:0000313" key="3">
    <source>
        <dbReference type="Proteomes" id="UP000789405"/>
    </source>
</evidence>
<feature type="compositionally biased region" description="Basic residues" evidence="1">
    <location>
        <begin position="28"/>
        <end position="44"/>
    </location>
</feature>
<protein>
    <submittedName>
        <fullName evidence="2">18841_t:CDS:1</fullName>
    </submittedName>
</protein>
<name>A0A9N9JNF1_9GLOM</name>
<reference evidence="2" key="1">
    <citation type="submission" date="2021-06" db="EMBL/GenBank/DDBJ databases">
        <authorList>
            <person name="Kallberg Y."/>
            <person name="Tangrot J."/>
            <person name="Rosling A."/>
        </authorList>
    </citation>
    <scope>NUCLEOTIDE SEQUENCE</scope>
    <source>
        <strain evidence="2">MA453B</strain>
    </source>
</reference>
<comment type="caution">
    <text evidence="2">The sequence shown here is derived from an EMBL/GenBank/DDBJ whole genome shotgun (WGS) entry which is preliminary data.</text>
</comment>
<gene>
    <name evidence="2" type="ORF">DERYTH_LOCUS21226</name>
</gene>
<dbReference type="AlphaFoldDB" id="A0A9N9JNF1"/>
<evidence type="ECO:0000256" key="1">
    <source>
        <dbReference type="SAM" id="MobiDB-lite"/>
    </source>
</evidence>
<feature type="non-terminal residue" evidence="2">
    <location>
        <position position="1"/>
    </location>
</feature>
<feature type="region of interest" description="Disordered" evidence="1">
    <location>
        <begin position="1"/>
        <end position="71"/>
    </location>
</feature>
<dbReference type="Proteomes" id="UP000789405">
    <property type="component" value="Unassembled WGS sequence"/>
</dbReference>